<accession>A0ACB0YJB8</accession>
<sequence>MLQLNKLFCNNIYWISNFKSKLNKYTKMFIIFLYKQQFII</sequence>
<dbReference type="Proteomes" id="UP001497535">
    <property type="component" value="Unassembled WGS sequence"/>
</dbReference>
<protein>
    <submittedName>
        <fullName evidence="1">Uncharacterized protein</fullName>
    </submittedName>
</protein>
<evidence type="ECO:0000313" key="1">
    <source>
        <dbReference type="EMBL" id="CAK5048971.1"/>
    </source>
</evidence>
<gene>
    <name evidence="1" type="ORF">MENTE1834_LOCUS12906</name>
</gene>
<reference evidence="1" key="1">
    <citation type="submission" date="2023-11" db="EMBL/GenBank/DDBJ databases">
        <authorList>
            <person name="Poullet M."/>
        </authorList>
    </citation>
    <scope>NUCLEOTIDE SEQUENCE</scope>
    <source>
        <strain evidence="1">E1834</strain>
    </source>
</reference>
<organism evidence="1 2">
    <name type="scientific">Meloidogyne enterolobii</name>
    <name type="common">Root-knot nematode worm</name>
    <name type="synonym">Meloidogyne mayaguensis</name>
    <dbReference type="NCBI Taxonomy" id="390850"/>
    <lineage>
        <taxon>Eukaryota</taxon>
        <taxon>Metazoa</taxon>
        <taxon>Ecdysozoa</taxon>
        <taxon>Nematoda</taxon>
        <taxon>Chromadorea</taxon>
        <taxon>Rhabditida</taxon>
        <taxon>Tylenchina</taxon>
        <taxon>Tylenchomorpha</taxon>
        <taxon>Tylenchoidea</taxon>
        <taxon>Meloidogynidae</taxon>
        <taxon>Meloidogyninae</taxon>
        <taxon>Meloidogyne</taxon>
    </lineage>
</organism>
<keyword evidence="2" id="KW-1185">Reference proteome</keyword>
<dbReference type="EMBL" id="CAVMJV010000013">
    <property type="protein sequence ID" value="CAK5048971.1"/>
    <property type="molecule type" value="Genomic_DNA"/>
</dbReference>
<comment type="caution">
    <text evidence="1">The sequence shown here is derived from an EMBL/GenBank/DDBJ whole genome shotgun (WGS) entry which is preliminary data.</text>
</comment>
<name>A0ACB0YJB8_MELEN</name>
<evidence type="ECO:0000313" key="2">
    <source>
        <dbReference type="Proteomes" id="UP001497535"/>
    </source>
</evidence>
<proteinExistence type="predicted"/>